<name>A0A0A9GQU6_ARUDO</name>
<reference evidence="1" key="2">
    <citation type="journal article" date="2015" name="Data Brief">
        <title>Shoot transcriptome of the giant reed, Arundo donax.</title>
        <authorList>
            <person name="Barrero R.A."/>
            <person name="Guerrero F.D."/>
            <person name="Moolhuijzen P."/>
            <person name="Goolsby J.A."/>
            <person name="Tidwell J."/>
            <person name="Bellgard S.E."/>
            <person name="Bellgard M.I."/>
        </authorList>
    </citation>
    <scope>NUCLEOTIDE SEQUENCE</scope>
    <source>
        <tissue evidence="1">Shoot tissue taken approximately 20 cm above the soil surface</tissue>
    </source>
</reference>
<accession>A0A0A9GQU6</accession>
<sequence>MDQEVQRRGTREAHMLLCGKHWFGWFSKCIAARYVDEQAGGYYCNCMQRWKKDYKILGRA</sequence>
<evidence type="ECO:0000313" key="1">
    <source>
        <dbReference type="EMBL" id="JAE25784.1"/>
    </source>
</evidence>
<protein>
    <submittedName>
        <fullName evidence="1">Uncharacterized protein</fullName>
    </submittedName>
</protein>
<proteinExistence type="predicted"/>
<dbReference type="EMBL" id="GBRH01172112">
    <property type="protein sequence ID" value="JAE25784.1"/>
    <property type="molecule type" value="Transcribed_RNA"/>
</dbReference>
<reference evidence="1" key="1">
    <citation type="submission" date="2014-09" db="EMBL/GenBank/DDBJ databases">
        <authorList>
            <person name="Magalhaes I.L.F."/>
            <person name="Oliveira U."/>
            <person name="Santos F.R."/>
            <person name="Vidigal T.H.D.A."/>
            <person name="Brescovit A.D."/>
            <person name="Santos A.J."/>
        </authorList>
    </citation>
    <scope>NUCLEOTIDE SEQUENCE</scope>
    <source>
        <tissue evidence="1">Shoot tissue taken approximately 20 cm above the soil surface</tissue>
    </source>
</reference>
<organism evidence="1">
    <name type="scientific">Arundo donax</name>
    <name type="common">Giant reed</name>
    <name type="synonym">Donax arundinaceus</name>
    <dbReference type="NCBI Taxonomy" id="35708"/>
    <lineage>
        <taxon>Eukaryota</taxon>
        <taxon>Viridiplantae</taxon>
        <taxon>Streptophyta</taxon>
        <taxon>Embryophyta</taxon>
        <taxon>Tracheophyta</taxon>
        <taxon>Spermatophyta</taxon>
        <taxon>Magnoliopsida</taxon>
        <taxon>Liliopsida</taxon>
        <taxon>Poales</taxon>
        <taxon>Poaceae</taxon>
        <taxon>PACMAD clade</taxon>
        <taxon>Arundinoideae</taxon>
        <taxon>Arundineae</taxon>
        <taxon>Arundo</taxon>
    </lineage>
</organism>
<dbReference type="AlphaFoldDB" id="A0A0A9GQU6"/>